<sequence length="111" mass="11237">MIPSVARDGMGGGVGWWWSDKGLGLVKEWRVGEGGEGAEGVVSSQRDDLPPPVGWAPPARPEAEWEVAAGRPGGHGPTRLTTSTRLQKYTRVCSSPGGGGGGGSDGGGVGK</sequence>
<accession>A0AAE1P8B9</accession>
<keyword evidence="3" id="KW-1185">Reference proteome</keyword>
<dbReference type="EMBL" id="JAWZYT010002502">
    <property type="protein sequence ID" value="KAK4303975.1"/>
    <property type="molecule type" value="Genomic_DNA"/>
</dbReference>
<name>A0AAE1P8B9_9EUCA</name>
<feature type="compositionally biased region" description="Gly residues" evidence="1">
    <location>
        <begin position="96"/>
        <end position="111"/>
    </location>
</feature>
<dbReference type="Proteomes" id="UP001292094">
    <property type="component" value="Unassembled WGS sequence"/>
</dbReference>
<evidence type="ECO:0000256" key="1">
    <source>
        <dbReference type="SAM" id="MobiDB-lite"/>
    </source>
</evidence>
<comment type="caution">
    <text evidence="2">The sequence shown here is derived from an EMBL/GenBank/DDBJ whole genome shotgun (WGS) entry which is preliminary data.</text>
</comment>
<evidence type="ECO:0000313" key="3">
    <source>
        <dbReference type="Proteomes" id="UP001292094"/>
    </source>
</evidence>
<evidence type="ECO:0000313" key="2">
    <source>
        <dbReference type="EMBL" id="KAK4303975.1"/>
    </source>
</evidence>
<protein>
    <submittedName>
        <fullName evidence="2">Uncharacterized protein</fullName>
    </submittedName>
</protein>
<gene>
    <name evidence="2" type="ORF">Pmani_024058</name>
</gene>
<organism evidence="2 3">
    <name type="scientific">Petrolisthes manimaculis</name>
    <dbReference type="NCBI Taxonomy" id="1843537"/>
    <lineage>
        <taxon>Eukaryota</taxon>
        <taxon>Metazoa</taxon>
        <taxon>Ecdysozoa</taxon>
        <taxon>Arthropoda</taxon>
        <taxon>Crustacea</taxon>
        <taxon>Multicrustacea</taxon>
        <taxon>Malacostraca</taxon>
        <taxon>Eumalacostraca</taxon>
        <taxon>Eucarida</taxon>
        <taxon>Decapoda</taxon>
        <taxon>Pleocyemata</taxon>
        <taxon>Anomura</taxon>
        <taxon>Galatheoidea</taxon>
        <taxon>Porcellanidae</taxon>
        <taxon>Petrolisthes</taxon>
    </lineage>
</organism>
<feature type="region of interest" description="Disordered" evidence="1">
    <location>
        <begin position="36"/>
        <end position="56"/>
    </location>
</feature>
<feature type="region of interest" description="Disordered" evidence="1">
    <location>
        <begin position="90"/>
        <end position="111"/>
    </location>
</feature>
<reference evidence="2" key="1">
    <citation type="submission" date="2023-11" db="EMBL/GenBank/DDBJ databases">
        <title>Genome assemblies of two species of porcelain crab, Petrolisthes cinctipes and Petrolisthes manimaculis (Anomura: Porcellanidae).</title>
        <authorList>
            <person name="Angst P."/>
        </authorList>
    </citation>
    <scope>NUCLEOTIDE SEQUENCE</scope>
    <source>
        <strain evidence="2">PB745_02</strain>
        <tissue evidence="2">Gill</tissue>
    </source>
</reference>
<proteinExistence type="predicted"/>
<dbReference type="AlphaFoldDB" id="A0AAE1P8B9"/>